<evidence type="ECO:0000313" key="2">
    <source>
        <dbReference type="Proteomes" id="UP000249661"/>
    </source>
</evidence>
<evidence type="ECO:0000313" key="1">
    <source>
        <dbReference type="EMBL" id="RAH66003.1"/>
    </source>
</evidence>
<dbReference type="Proteomes" id="UP000249661">
    <property type="component" value="Unassembled WGS sequence"/>
</dbReference>
<gene>
    <name evidence="1" type="ORF">BO66DRAFT_192788</name>
</gene>
<dbReference type="EMBL" id="KZ824987">
    <property type="protein sequence ID" value="RAH66003.1"/>
    <property type="molecule type" value="Genomic_DNA"/>
</dbReference>
<reference evidence="1" key="1">
    <citation type="submission" date="2018-02" db="EMBL/GenBank/DDBJ databases">
        <title>The genomes of Aspergillus section Nigri reveals drivers in fungal speciation.</title>
        <authorList>
            <consortium name="DOE Joint Genome Institute"/>
            <person name="Vesth T.C."/>
            <person name="Nybo J."/>
            <person name="Theobald S."/>
            <person name="Brandl J."/>
            <person name="Frisvad J.C."/>
            <person name="Nielsen K.F."/>
            <person name="Lyhne E.K."/>
            <person name="Kogle M.E."/>
            <person name="Kuo A."/>
            <person name="Riley R."/>
            <person name="Clum A."/>
            <person name="Nolan M."/>
            <person name="Lipzen A."/>
            <person name="Salamov A."/>
            <person name="Henrissat B."/>
            <person name="Wiebenga A."/>
            <person name="De vries R.P."/>
            <person name="Grigoriev I.V."/>
            <person name="Mortensen U.H."/>
            <person name="Andersen M.R."/>
            <person name="Baker S.E."/>
        </authorList>
    </citation>
    <scope>NUCLEOTIDE SEQUENCE</scope>
    <source>
        <strain evidence="1">CBS 121060</strain>
    </source>
</reference>
<proteinExistence type="predicted"/>
<name>A0ACD1GXI9_9EURO</name>
<accession>A0ACD1GXI9</accession>
<sequence>MLLLILLLSLHTTAHTLCSLWPVCIRGKRTCGREGRVVNLLPIFVLACFFFLSHSHRGLIDPRFSPSQTKR</sequence>
<protein>
    <submittedName>
        <fullName evidence="1">Uncharacterized protein</fullName>
    </submittedName>
</protein>
<keyword evidence="2" id="KW-1185">Reference proteome</keyword>
<organism evidence="1 2">
    <name type="scientific">Aspergillus aculeatinus CBS 121060</name>
    <dbReference type="NCBI Taxonomy" id="1448322"/>
    <lineage>
        <taxon>Eukaryota</taxon>
        <taxon>Fungi</taxon>
        <taxon>Dikarya</taxon>
        <taxon>Ascomycota</taxon>
        <taxon>Pezizomycotina</taxon>
        <taxon>Eurotiomycetes</taxon>
        <taxon>Eurotiomycetidae</taxon>
        <taxon>Eurotiales</taxon>
        <taxon>Aspergillaceae</taxon>
        <taxon>Aspergillus</taxon>
        <taxon>Aspergillus subgen. Circumdati</taxon>
    </lineage>
</organism>